<name>A0A974RY28_9GAMM</name>
<gene>
    <name evidence="1" type="ORF">JHT90_06320</name>
</gene>
<proteinExistence type="predicted"/>
<organism evidence="1 2">
    <name type="scientific">Entomomonas asaccharolytica</name>
    <dbReference type="NCBI Taxonomy" id="2785331"/>
    <lineage>
        <taxon>Bacteria</taxon>
        <taxon>Pseudomonadati</taxon>
        <taxon>Pseudomonadota</taxon>
        <taxon>Gammaproteobacteria</taxon>
        <taxon>Pseudomonadales</taxon>
        <taxon>Pseudomonadaceae</taxon>
        <taxon>Entomomonas</taxon>
    </lineage>
</organism>
<dbReference type="PROSITE" id="PS51257">
    <property type="entry name" value="PROKAR_LIPOPROTEIN"/>
    <property type="match status" value="1"/>
</dbReference>
<dbReference type="InterPro" id="IPR022262">
    <property type="entry name" value="Lipoprot_put"/>
</dbReference>
<reference evidence="1 2" key="1">
    <citation type="submission" date="2021-01" db="EMBL/GenBank/DDBJ databases">
        <title>Entomomonas sp. F2A isolated from a house cricket (Acheta domesticus).</title>
        <authorList>
            <person name="Spergser J."/>
            <person name="Busse H.-J."/>
        </authorList>
    </citation>
    <scope>NUCLEOTIDE SEQUENCE [LARGE SCALE GENOMIC DNA]</scope>
    <source>
        <strain evidence="1 2">F2A</strain>
    </source>
</reference>
<dbReference type="Proteomes" id="UP000595278">
    <property type="component" value="Chromosome"/>
</dbReference>
<dbReference type="AlphaFoldDB" id="A0A974RY28"/>
<dbReference type="EMBL" id="CP067393">
    <property type="protein sequence ID" value="QQP86853.1"/>
    <property type="molecule type" value="Genomic_DNA"/>
</dbReference>
<dbReference type="KEGG" id="eaz:JHT90_06320"/>
<protein>
    <submittedName>
        <fullName evidence="1">TIGR03751 family conjugal transfer lipoprotein</fullName>
    </submittedName>
</protein>
<dbReference type="RefSeq" id="WP_201095306.1">
    <property type="nucleotide sequence ID" value="NZ_CP067393.1"/>
</dbReference>
<keyword evidence="2" id="KW-1185">Reference proteome</keyword>
<evidence type="ECO:0000313" key="1">
    <source>
        <dbReference type="EMBL" id="QQP86853.1"/>
    </source>
</evidence>
<accession>A0A974RY28</accession>
<keyword evidence="1" id="KW-0449">Lipoprotein</keyword>
<sequence>MNKLSKILILISLITALTGCYTSKDKMFPNDGVTMQEIFNSSGTAGTNQNLLDARSTLRRAMDVPHDLQEPYSRTAINEINSQFQRLPNPDLIMYVYPHLAGAEQAPIPGYSTVFPLYTKIQYALPGERTEDY</sequence>
<evidence type="ECO:0000313" key="2">
    <source>
        <dbReference type="Proteomes" id="UP000595278"/>
    </source>
</evidence>
<dbReference type="NCBIfam" id="TIGR03751">
    <property type="entry name" value="conj_TIGR03751"/>
    <property type="match status" value="1"/>
</dbReference>